<dbReference type="SUPFAM" id="SSF81665">
    <property type="entry name" value="Calcium ATPase, transmembrane domain M"/>
    <property type="match status" value="1"/>
</dbReference>
<sequence>MTDGTTDTVGQFHVPDMDCPSCAQTVGSALDDVSSVAEYELNPTTGQVSITFDGSPSPESAVDAIERAGYTVDHDRELRSEPVWRSSRAIKTGVSAVLAALALIGFVVPAFDATLVTVAGQSFSVSDVLFLGSVAVGGEVILSSGYRSLRTMSLDMDLLMSTAILSALLITMLTSRELYIEAASLAVLFNVAELLERYSVDRARNSLAELLELSPETAVVDRTDQAAGPDEPTEVPVEEVEVGETVIVEPGEKIPLDGVVVAGESAVDQSPVTGESVPVDKTDGDTVYAGTVNTNGYLEFETTATSEDSTITRVIDLVESAQERQTDHEQFIERFAGYYTPVVVIAALLVSAVPPLAFGQATVPWLVRGIELLVIACPCAFVISTPVTVVSGLTSAANNGVLVKGGDHLEAMGAVDVVAFDKTGTLTEGELDVTDVVPFNGHTESDVLRCARGVERRSEHPIAAAITAHAATEPAGTDHGEGIAAFETLTGRGVRADIGGHTHYAGAPTLFEELGFDLERIRAIDADALPAELHGERADGVAIEDIVAHLQAEGKTVVLVGTSEQPTADGETSDGELEGLIAVADTVRPGAAETVRTLSERGLHTVMLTGDNEGTARAVAETIGVDDYRAGLLPEEKVDAVEALRTSDSVAMIGDGINDAPALATADVGIAMGAAGSDTAIETADVALLGDDIDRLPYLAALADRGSSVIKQNIYASLAVKAVLAVLIPVFFIPVYLVILLGDVGMTLLVTGNAMRLSRLTP</sequence>
<dbReference type="InterPro" id="IPR023298">
    <property type="entry name" value="ATPase_P-typ_TM_dom_sf"/>
</dbReference>
<evidence type="ECO:0000256" key="4">
    <source>
        <dbReference type="ARBA" id="ARBA00022723"/>
    </source>
</evidence>
<accession>A0A3P3RJN4</accession>
<evidence type="ECO:0000256" key="9">
    <source>
        <dbReference type="ARBA" id="ARBA00023136"/>
    </source>
</evidence>
<dbReference type="Pfam" id="PF00403">
    <property type="entry name" value="HMA"/>
    <property type="match status" value="1"/>
</dbReference>
<dbReference type="AlphaFoldDB" id="A0A3P3RJN4"/>
<dbReference type="RefSeq" id="WP_124953785.1">
    <property type="nucleotide sequence ID" value="NZ_RRCH01000004.1"/>
</dbReference>
<name>A0A3P3RJN4_9EURY</name>
<keyword evidence="6" id="KW-0067">ATP-binding</keyword>
<dbReference type="NCBIfam" id="TIGR01525">
    <property type="entry name" value="ATPase-IB_hvy"/>
    <property type="match status" value="1"/>
</dbReference>
<dbReference type="GO" id="GO:0046872">
    <property type="term" value="F:metal ion binding"/>
    <property type="evidence" value="ECO:0007669"/>
    <property type="project" value="UniProtKB-KW"/>
</dbReference>
<dbReference type="Gene3D" id="3.40.1110.10">
    <property type="entry name" value="Calcium-transporting ATPase, cytoplasmic domain N"/>
    <property type="match status" value="1"/>
</dbReference>
<organism evidence="12 13">
    <name type="scientific">Halocatena pleomorpha</name>
    <dbReference type="NCBI Taxonomy" id="1785090"/>
    <lineage>
        <taxon>Archaea</taxon>
        <taxon>Methanobacteriati</taxon>
        <taxon>Methanobacteriota</taxon>
        <taxon>Stenosarchaea group</taxon>
        <taxon>Halobacteria</taxon>
        <taxon>Halobacteriales</taxon>
        <taxon>Natronomonadaceae</taxon>
        <taxon>Halocatena</taxon>
    </lineage>
</organism>
<dbReference type="Gene3D" id="2.70.150.10">
    <property type="entry name" value="Calcium-transporting ATPase, cytoplasmic transduction domain A"/>
    <property type="match status" value="1"/>
</dbReference>
<feature type="transmembrane region" description="Helical" evidence="10">
    <location>
        <begin position="338"/>
        <end position="358"/>
    </location>
</feature>
<dbReference type="PROSITE" id="PS01229">
    <property type="entry name" value="COF_2"/>
    <property type="match status" value="1"/>
</dbReference>
<comment type="similarity">
    <text evidence="2">Belongs to the cation transport ATPase (P-type) (TC 3.A.3) family. Type IB subfamily.</text>
</comment>
<keyword evidence="8 10" id="KW-1133">Transmembrane helix</keyword>
<evidence type="ECO:0000259" key="11">
    <source>
        <dbReference type="PROSITE" id="PS50846"/>
    </source>
</evidence>
<dbReference type="InterPro" id="IPR008250">
    <property type="entry name" value="ATPase_P-typ_transduc_dom_A_sf"/>
</dbReference>
<evidence type="ECO:0000256" key="10">
    <source>
        <dbReference type="SAM" id="Phobius"/>
    </source>
</evidence>
<dbReference type="Pfam" id="PF00702">
    <property type="entry name" value="Hydrolase"/>
    <property type="match status" value="1"/>
</dbReference>
<feature type="transmembrane region" description="Helical" evidence="10">
    <location>
        <begin position="154"/>
        <end position="172"/>
    </location>
</feature>
<protein>
    <submittedName>
        <fullName evidence="12">Cation-translocating P-type ATPase</fullName>
    </submittedName>
</protein>
<dbReference type="Proteomes" id="UP000282322">
    <property type="component" value="Unassembled WGS sequence"/>
</dbReference>
<dbReference type="InterPro" id="IPR044492">
    <property type="entry name" value="P_typ_ATPase_HD_dom"/>
</dbReference>
<evidence type="ECO:0000256" key="2">
    <source>
        <dbReference type="ARBA" id="ARBA00006024"/>
    </source>
</evidence>
<reference evidence="12 13" key="1">
    <citation type="submission" date="2018-11" db="EMBL/GenBank/DDBJ databases">
        <title>Taxonoimc description of Halomarina strain SPP-AMP-1.</title>
        <authorList>
            <person name="Pal Y."/>
            <person name="Srinivasana K."/>
            <person name="Verma A."/>
            <person name="Kumar P."/>
        </authorList>
    </citation>
    <scope>NUCLEOTIDE SEQUENCE [LARGE SCALE GENOMIC DNA]</scope>
    <source>
        <strain evidence="12 13">SPP-AMP-1</strain>
    </source>
</reference>
<dbReference type="GO" id="GO:0005524">
    <property type="term" value="F:ATP binding"/>
    <property type="evidence" value="ECO:0007669"/>
    <property type="project" value="UniProtKB-KW"/>
</dbReference>
<dbReference type="EMBL" id="RRCH01000004">
    <property type="protein sequence ID" value="RRJ33128.1"/>
    <property type="molecule type" value="Genomic_DNA"/>
</dbReference>
<proteinExistence type="inferred from homology"/>
<evidence type="ECO:0000256" key="3">
    <source>
        <dbReference type="ARBA" id="ARBA00022692"/>
    </source>
</evidence>
<dbReference type="SFLD" id="SFLDF00027">
    <property type="entry name" value="p-type_atpase"/>
    <property type="match status" value="1"/>
</dbReference>
<keyword evidence="7" id="KW-1278">Translocase</keyword>
<dbReference type="Gene3D" id="3.40.50.1000">
    <property type="entry name" value="HAD superfamily/HAD-like"/>
    <property type="match status" value="1"/>
</dbReference>
<dbReference type="GO" id="GO:0016020">
    <property type="term" value="C:membrane"/>
    <property type="evidence" value="ECO:0007669"/>
    <property type="project" value="UniProtKB-SubCell"/>
</dbReference>
<evidence type="ECO:0000256" key="7">
    <source>
        <dbReference type="ARBA" id="ARBA00022967"/>
    </source>
</evidence>
<comment type="subcellular location">
    <subcellularLocation>
        <location evidence="1">Membrane</location>
        <topology evidence="1">Multi-pass membrane protein</topology>
    </subcellularLocation>
</comment>
<dbReference type="NCBIfam" id="TIGR01494">
    <property type="entry name" value="ATPase_P-type"/>
    <property type="match status" value="2"/>
</dbReference>
<dbReference type="PROSITE" id="PS00154">
    <property type="entry name" value="ATPASE_E1_E2"/>
    <property type="match status" value="1"/>
</dbReference>
<feature type="transmembrane region" description="Helical" evidence="10">
    <location>
        <begin position="370"/>
        <end position="394"/>
    </location>
</feature>
<keyword evidence="5" id="KW-0547">Nucleotide-binding</keyword>
<dbReference type="PANTHER" id="PTHR48085">
    <property type="entry name" value="CADMIUM/ZINC-TRANSPORTING ATPASE HMA2-RELATED"/>
    <property type="match status" value="1"/>
</dbReference>
<dbReference type="GO" id="GO:0019829">
    <property type="term" value="F:ATPase-coupled monoatomic cation transmembrane transporter activity"/>
    <property type="evidence" value="ECO:0007669"/>
    <property type="project" value="InterPro"/>
</dbReference>
<dbReference type="SUPFAM" id="SSF56784">
    <property type="entry name" value="HAD-like"/>
    <property type="match status" value="1"/>
</dbReference>
<dbReference type="InterPro" id="IPR051014">
    <property type="entry name" value="Cation_Transport_ATPase_IB"/>
</dbReference>
<dbReference type="InterPro" id="IPR023299">
    <property type="entry name" value="ATPase_P-typ_cyto_dom_N"/>
</dbReference>
<evidence type="ECO:0000313" key="13">
    <source>
        <dbReference type="Proteomes" id="UP000282322"/>
    </source>
</evidence>
<dbReference type="PANTHER" id="PTHR48085:SF5">
    <property type="entry name" value="CADMIUM_ZINC-TRANSPORTING ATPASE HMA4-RELATED"/>
    <property type="match status" value="1"/>
</dbReference>
<dbReference type="InterPro" id="IPR059000">
    <property type="entry name" value="ATPase_P-type_domA"/>
</dbReference>
<dbReference type="SUPFAM" id="SSF81653">
    <property type="entry name" value="Calcium ATPase, transduction domain A"/>
    <property type="match status" value="1"/>
</dbReference>
<dbReference type="InterPro" id="IPR023214">
    <property type="entry name" value="HAD_sf"/>
</dbReference>
<dbReference type="Gene3D" id="3.30.70.100">
    <property type="match status" value="1"/>
</dbReference>
<dbReference type="SFLD" id="SFLDS00003">
    <property type="entry name" value="Haloacid_Dehalogenase"/>
    <property type="match status" value="1"/>
</dbReference>
<feature type="transmembrane region" description="Helical" evidence="10">
    <location>
        <begin position="89"/>
        <end position="111"/>
    </location>
</feature>
<evidence type="ECO:0000256" key="6">
    <source>
        <dbReference type="ARBA" id="ARBA00022840"/>
    </source>
</evidence>
<dbReference type="PRINTS" id="PR00941">
    <property type="entry name" value="CDATPASE"/>
</dbReference>
<dbReference type="CDD" id="cd00371">
    <property type="entry name" value="HMA"/>
    <property type="match status" value="1"/>
</dbReference>
<dbReference type="PRINTS" id="PR00119">
    <property type="entry name" value="CATATPASE"/>
</dbReference>
<dbReference type="OrthoDB" id="8588at2157"/>
<feature type="domain" description="HMA" evidence="11">
    <location>
        <begin position="8"/>
        <end position="73"/>
    </location>
</feature>
<evidence type="ECO:0000256" key="1">
    <source>
        <dbReference type="ARBA" id="ARBA00004141"/>
    </source>
</evidence>
<dbReference type="InterPro" id="IPR027256">
    <property type="entry name" value="P-typ_ATPase_IB"/>
</dbReference>
<keyword evidence="13" id="KW-1185">Reference proteome</keyword>
<dbReference type="InterPro" id="IPR036163">
    <property type="entry name" value="HMA_dom_sf"/>
</dbReference>
<dbReference type="GO" id="GO:0016887">
    <property type="term" value="F:ATP hydrolysis activity"/>
    <property type="evidence" value="ECO:0007669"/>
    <property type="project" value="InterPro"/>
</dbReference>
<evidence type="ECO:0000256" key="5">
    <source>
        <dbReference type="ARBA" id="ARBA00022741"/>
    </source>
</evidence>
<dbReference type="InterPro" id="IPR006121">
    <property type="entry name" value="HMA_dom"/>
</dbReference>
<keyword evidence="3 10" id="KW-0812">Transmembrane</keyword>
<dbReference type="Pfam" id="PF00122">
    <property type="entry name" value="E1-E2_ATPase"/>
    <property type="match status" value="1"/>
</dbReference>
<dbReference type="InterPro" id="IPR018303">
    <property type="entry name" value="ATPase_P-typ_P_site"/>
</dbReference>
<feature type="transmembrane region" description="Helical" evidence="10">
    <location>
        <begin position="714"/>
        <end position="739"/>
    </location>
</feature>
<keyword evidence="4" id="KW-0479">Metal-binding</keyword>
<evidence type="ECO:0000256" key="8">
    <source>
        <dbReference type="ARBA" id="ARBA00022989"/>
    </source>
</evidence>
<comment type="caution">
    <text evidence="12">The sequence shown here is derived from an EMBL/GenBank/DDBJ whole genome shotgun (WGS) entry which is preliminary data.</text>
</comment>
<dbReference type="InterPro" id="IPR036412">
    <property type="entry name" value="HAD-like_sf"/>
</dbReference>
<gene>
    <name evidence="12" type="ORF">EIK79_03635</name>
</gene>
<dbReference type="PROSITE" id="PS50846">
    <property type="entry name" value="HMA_2"/>
    <property type="match status" value="1"/>
</dbReference>
<dbReference type="InterPro" id="IPR001757">
    <property type="entry name" value="P_typ_ATPase"/>
</dbReference>
<keyword evidence="9 10" id="KW-0472">Membrane</keyword>
<dbReference type="FunFam" id="2.70.150.10:FF:000002">
    <property type="entry name" value="Copper-transporting ATPase 1, putative"/>
    <property type="match status" value="1"/>
</dbReference>
<dbReference type="SUPFAM" id="SSF55008">
    <property type="entry name" value="HMA, heavy metal-associated domain"/>
    <property type="match status" value="1"/>
</dbReference>
<evidence type="ECO:0000313" key="12">
    <source>
        <dbReference type="EMBL" id="RRJ33128.1"/>
    </source>
</evidence>
<dbReference type="SFLD" id="SFLDG00002">
    <property type="entry name" value="C1.7:_P-type_atpase_like"/>
    <property type="match status" value="1"/>
</dbReference>